<reference evidence="1 2" key="1">
    <citation type="submission" date="2019-03" db="EMBL/GenBank/DDBJ databases">
        <title>Genomic Encyclopedia of Type Strains, Phase IV (KMG-IV): sequencing the most valuable type-strain genomes for metagenomic binning, comparative biology and taxonomic classification.</title>
        <authorList>
            <person name="Goeker M."/>
        </authorList>
    </citation>
    <scope>NUCLEOTIDE SEQUENCE [LARGE SCALE GENOMIC DNA]</scope>
    <source>
        <strain evidence="1 2">DSM 104836</strain>
    </source>
</reference>
<accession>A0A4R3ITX8</accession>
<sequence>MFVMQMGDLKINRVFLSAVVFLSSVIGLLGTPATADVRFDNAVASETLGRPVHYAIYRPPGYDKDDRSYPVLYLLHGGGTGQPRDWFTLGGIDQMLDRLIQEGKIRPLIAIAPDGRRDQANEVATYFLNDHNGAVQWERMFYTDFIPAVEARHRAIGSGDARAILGISMGALAGIVYQLRTPDAFAGVAAISSAFRTEQQVLGLSAEAYQSRYAGVLGADLSGQERLNEAWRSLLADTLVSGTDPARFARVPRFYFDIGADDPFFEGTADLHITLRNAGIRHRFRVSEGGHDWIFWRKSLERALLHVDRVLTRGYGE</sequence>
<keyword evidence="2" id="KW-1185">Reference proteome</keyword>
<dbReference type="EMBL" id="SLZU01000032">
    <property type="protein sequence ID" value="TCS54752.1"/>
    <property type="molecule type" value="Genomic_DNA"/>
</dbReference>
<organism evidence="1 2">
    <name type="scientific">Primorskyibacter sedentarius</name>
    <dbReference type="NCBI Taxonomy" id="745311"/>
    <lineage>
        <taxon>Bacteria</taxon>
        <taxon>Pseudomonadati</taxon>
        <taxon>Pseudomonadota</taxon>
        <taxon>Alphaproteobacteria</taxon>
        <taxon>Rhodobacterales</taxon>
        <taxon>Roseobacteraceae</taxon>
        <taxon>Primorskyibacter</taxon>
    </lineage>
</organism>
<protein>
    <submittedName>
        <fullName evidence="1">S-formylglutathione hydrolase FrmB</fullName>
    </submittedName>
</protein>
<name>A0A4R3ITX8_9RHOB</name>
<dbReference type="RefSeq" id="WP_132248738.1">
    <property type="nucleotide sequence ID" value="NZ_SLZU01000032.1"/>
</dbReference>
<dbReference type="InterPro" id="IPR050583">
    <property type="entry name" value="Mycobacterial_A85_antigen"/>
</dbReference>
<dbReference type="Pfam" id="PF00756">
    <property type="entry name" value="Esterase"/>
    <property type="match status" value="1"/>
</dbReference>
<comment type="caution">
    <text evidence="1">The sequence shown here is derived from an EMBL/GenBank/DDBJ whole genome shotgun (WGS) entry which is preliminary data.</text>
</comment>
<dbReference type="AlphaFoldDB" id="A0A4R3ITX8"/>
<dbReference type="Proteomes" id="UP000295696">
    <property type="component" value="Unassembled WGS sequence"/>
</dbReference>
<dbReference type="SUPFAM" id="SSF53474">
    <property type="entry name" value="alpha/beta-Hydrolases"/>
    <property type="match status" value="1"/>
</dbReference>
<evidence type="ECO:0000313" key="2">
    <source>
        <dbReference type="Proteomes" id="UP000295696"/>
    </source>
</evidence>
<gene>
    <name evidence="1" type="ORF">EDD52_13223</name>
</gene>
<dbReference type="OrthoDB" id="9803578at2"/>
<dbReference type="PANTHER" id="PTHR48098">
    <property type="entry name" value="ENTEROCHELIN ESTERASE-RELATED"/>
    <property type="match status" value="1"/>
</dbReference>
<evidence type="ECO:0000313" key="1">
    <source>
        <dbReference type="EMBL" id="TCS54752.1"/>
    </source>
</evidence>
<dbReference type="GO" id="GO:0016787">
    <property type="term" value="F:hydrolase activity"/>
    <property type="evidence" value="ECO:0007669"/>
    <property type="project" value="UniProtKB-KW"/>
</dbReference>
<dbReference type="InterPro" id="IPR029058">
    <property type="entry name" value="AB_hydrolase_fold"/>
</dbReference>
<dbReference type="InterPro" id="IPR000801">
    <property type="entry name" value="Esterase-like"/>
</dbReference>
<proteinExistence type="predicted"/>
<keyword evidence="1" id="KW-0378">Hydrolase</keyword>
<dbReference type="Gene3D" id="3.40.50.1820">
    <property type="entry name" value="alpha/beta hydrolase"/>
    <property type="match status" value="1"/>
</dbReference>